<dbReference type="PANTHER" id="PTHR34136">
    <property type="match status" value="1"/>
</dbReference>
<dbReference type="EMBL" id="CP014567">
    <property type="protein sequence ID" value="AVI05886.1"/>
    <property type="molecule type" value="Genomic_DNA"/>
</dbReference>
<dbReference type="EMBL" id="JAGHKT020000004">
    <property type="protein sequence ID" value="MCM5672004.1"/>
    <property type="molecule type" value="Genomic_DNA"/>
</dbReference>
<name>A0A3S7GXS7_STAHO</name>
<protein>
    <recommendedName>
        <fullName evidence="6">N-acetylglucosaminyldiphosphoundecaprenol N-acetyl-beta-D-mannosaminyltransferase</fullName>
        <ecNumber evidence="6">2.4.1.187</ecNumber>
    </recommendedName>
    <alternativeName>
        <fullName evidence="6">N-acetylmannosaminyltransferase</fullName>
    </alternativeName>
    <alternativeName>
        <fullName evidence="6">UDP-N-acetylmannosamine transferase</fullName>
    </alternativeName>
    <alternativeName>
        <fullName evidence="6">UDP-N-acetylmannosamine:N-acetylglucosaminyl pyrophosphorylundecaprenol N-acetylmannosaminyltransferase</fullName>
    </alternativeName>
</protein>
<evidence type="ECO:0000256" key="1">
    <source>
        <dbReference type="ARBA" id="ARBA00004837"/>
    </source>
</evidence>
<dbReference type="GO" id="GO:0019350">
    <property type="term" value="P:teichoic acid biosynthetic process"/>
    <property type="evidence" value="ECO:0007669"/>
    <property type="project" value="UniProtKB-UniRule"/>
</dbReference>
<keyword evidence="3 6" id="KW-0808">Transferase</keyword>
<dbReference type="GO" id="GO:0071555">
    <property type="term" value="P:cell wall organization"/>
    <property type="evidence" value="ECO:0007669"/>
    <property type="project" value="UniProtKB-KW"/>
</dbReference>
<keyword evidence="4 6" id="KW-0777">Teichoic acid biosynthesis</keyword>
<keyword evidence="5 6" id="KW-0961">Cell wall biogenesis/degradation</keyword>
<evidence type="ECO:0000313" key="8">
    <source>
        <dbReference type="EMBL" id="MCM5672004.1"/>
    </source>
</evidence>
<evidence type="ECO:0000256" key="3">
    <source>
        <dbReference type="ARBA" id="ARBA00022679"/>
    </source>
</evidence>
<reference evidence="7" key="1">
    <citation type="submission" date="2016-02" db="EMBL/GenBank/DDBJ databases">
        <title>Genomic sequence of a clinical Staphylococcus hominis isolate.</title>
        <authorList>
            <person name="McClure J.M."/>
            <person name="Zhang K."/>
        </authorList>
    </citation>
    <scope>NUCLEOTIDE SEQUENCE</scope>
    <source>
        <strain evidence="7">C34847</strain>
    </source>
</reference>
<sequence>MYSSKKKKNDKVDILGVQFDNVTMLDMVENIKHFFENNTNDNLFIVTANPEIVVYASEHVTYRKLINSASYIIADGTGVVKASNRLKQPLKRRVPGIELMEECIKFAHEQSQKVYLLGSKNEIVAQAQHKLQQKYPNVTFEYHHGYIDLSDETVVKRIQRFNPDYLFVGMGFPKQEEWIQKNESNFKHTVMMGVGGSLEVFSGTKKRAPRLFRNLNIEWVYRLLIDWKRIGRIKSIPKFMFKVWKLQNKKKK</sequence>
<comment type="catalytic activity">
    <reaction evidence="6">
        <text>UDP-N-acetyl-alpha-D-mannosamine + N-acetyl-alpha-D-glucosaminyl-di-trans,octa-cis-undecaprenyl diphosphate = N-acetyl-beta-D-mannosaminyl-(1-&gt;4)-N-acetyl-alpha-D-glucosaminyl di-trans,octa-cis-undecaprenyl diphosphate + UDP + H(+)</text>
        <dbReference type="Rhea" id="RHEA:16053"/>
        <dbReference type="ChEBI" id="CHEBI:15378"/>
        <dbReference type="ChEBI" id="CHEBI:58223"/>
        <dbReference type="ChEBI" id="CHEBI:62959"/>
        <dbReference type="ChEBI" id="CHEBI:68623"/>
        <dbReference type="ChEBI" id="CHEBI:132210"/>
        <dbReference type="EC" id="2.4.1.187"/>
    </reaction>
</comment>
<dbReference type="NCBIfam" id="NF041710">
    <property type="entry name" value="UDPacetylman_taseTarA"/>
    <property type="match status" value="1"/>
</dbReference>
<dbReference type="GO" id="GO:0047244">
    <property type="term" value="F:N-acetylglucosaminyldiphosphoundecaprenol N-acetyl-beta-D-mannosaminyltransferase activity"/>
    <property type="evidence" value="ECO:0007669"/>
    <property type="project" value="UniProtKB-UniRule"/>
</dbReference>
<comment type="pathway">
    <text evidence="6">Cell wall biogenesis; teichoic acid biosynthesis.</text>
</comment>
<accession>A0A3S7GXS7</accession>
<organism evidence="7">
    <name type="scientific">Staphylococcus hominis</name>
    <dbReference type="NCBI Taxonomy" id="1290"/>
    <lineage>
        <taxon>Bacteria</taxon>
        <taxon>Bacillati</taxon>
        <taxon>Bacillota</taxon>
        <taxon>Bacilli</taxon>
        <taxon>Bacillales</taxon>
        <taxon>Staphylococcaceae</taxon>
        <taxon>Staphylococcus</taxon>
    </lineage>
</organism>
<dbReference type="InterPro" id="IPR034714">
    <property type="entry name" value="TagA_TarA"/>
</dbReference>
<dbReference type="NCBIfam" id="TIGR00696">
    <property type="entry name" value="wecG_tagA_cpsF"/>
    <property type="match status" value="1"/>
</dbReference>
<dbReference type="PANTHER" id="PTHR34136:SF1">
    <property type="entry name" value="UDP-N-ACETYL-D-MANNOSAMINURONIC ACID TRANSFERASE"/>
    <property type="match status" value="1"/>
</dbReference>
<evidence type="ECO:0000256" key="4">
    <source>
        <dbReference type="ARBA" id="ARBA00022944"/>
    </source>
</evidence>
<dbReference type="AlphaFoldDB" id="A0A3S7GXS7"/>
<dbReference type="HAMAP" id="MF_02070">
    <property type="entry name" value="TagA_TarA"/>
    <property type="match status" value="1"/>
</dbReference>
<dbReference type="Proteomes" id="UP000665944">
    <property type="component" value="Unassembled WGS sequence"/>
</dbReference>
<evidence type="ECO:0000313" key="9">
    <source>
        <dbReference type="Proteomes" id="UP000665944"/>
    </source>
</evidence>
<dbReference type="UniPathway" id="UPA00632"/>
<comment type="similarity">
    <text evidence="6">Belongs to the glycosyltransferase 26 family. TagA/TarA subfamily.</text>
</comment>
<dbReference type="EC" id="2.4.1.187" evidence="6"/>
<evidence type="ECO:0000256" key="5">
    <source>
        <dbReference type="ARBA" id="ARBA00023316"/>
    </source>
</evidence>
<dbReference type="Pfam" id="PF03808">
    <property type="entry name" value="Glyco_tran_WecG"/>
    <property type="match status" value="1"/>
</dbReference>
<keyword evidence="9" id="KW-1185">Reference proteome</keyword>
<evidence type="ECO:0000313" key="7">
    <source>
        <dbReference type="EMBL" id="AVI05886.1"/>
    </source>
</evidence>
<dbReference type="CDD" id="cd06533">
    <property type="entry name" value="Glyco_transf_WecG_TagA"/>
    <property type="match status" value="1"/>
</dbReference>
<proteinExistence type="inferred from homology"/>
<dbReference type="InterPro" id="IPR053391">
    <property type="entry name" value="TAB_Glycosyltransferase"/>
</dbReference>
<comment type="function">
    <text evidence="6">Catalyzes the conversion of GlcNAc-PP-undecaprenol into ManNAc-GlcNAc-PP-undecaprenol, the first committed lipid intermediate in the de novo synthesis of teichoic acid.</text>
</comment>
<dbReference type="RefSeq" id="WP_017176017.1">
    <property type="nucleotide sequence ID" value="NZ_CAXOIK010000009.1"/>
</dbReference>
<comment type="pathway">
    <text evidence="1">Cell wall biogenesis; poly(ribitol phosphate) teichoic acid biosynthesis.</text>
</comment>
<dbReference type="UniPathway" id="UPA00790"/>
<keyword evidence="2 6" id="KW-0328">Glycosyltransferase</keyword>
<reference evidence="8 9" key="2">
    <citation type="submission" date="2022-06" db="EMBL/GenBank/DDBJ databases">
        <title>Staphylococcus hominis ShoR14 genome sequence.</title>
        <authorList>
            <person name="Yeo C.C."/>
            <person name="Chew C.H."/>
            <person name="Che Hamzah A.M."/>
            <person name="Al-Trad E.I."/>
        </authorList>
    </citation>
    <scope>NUCLEOTIDE SEQUENCE [LARGE SCALE GENOMIC DNA]</scope>
    <source>
        <strain evidence="8 9">ShoR14</strain>
    </source>
</reference>
<gene>
    <name evidence="7" type="ORF">AZE34_03570</name>
    <name evidence="8" type="ORF">J7T32_004370</name>
</gene>
<dbReference type="InterPro" id="IPR004629">
    <property type="entry name" value="WecG_TagA_CpsF"/>
</dbReference>
<evidence type="ECO:0000256" key="6">
    <source>
        <dbReference type="HAMAP-Rule" id="MF_02070"/>
    </source>
</evidence>
<evidence type="ECO:0000256" key="2">
    <source>
        <dbReference type="ARBA" id="ARBA00022676"/>
    </source>
</evidence>